<accession>A0A813KC01</accession>
<evidence type="ECO:0000313" key="3">
    <source>
        <dbReference type="EMBL" id="CAE8696074.1"/>
    </source>
</evidence>
<dbReference type="OrthoDB" id="10440536at2759"/>
<evidence type="ECO:0000256" key="1">
    <source>
        <dbReference type="SAM" id="Coils"/>
    </source>
</evidence>
<dbReference type="EMBL" id="CAJNNW010028433">
    <property type="protein sequence ID" value="CAE8696074.1"/>
    <property type="molecule type" value="Genomic_DNA"/>
</dbReference>
<feature type="coiled-coil region" evidence="1">
    <location>
        <begin position="12"/>
        <end position="46"/>
    </location>
</feature>
<dbReference type="Proteomes" id="UP000626109">
    <property type="component" value="Unassembled WGS sequence"/>
</dbReference>
<reference evidence="3" key="1">
    <citation type="submission" date="2021-02" db="EMBL/GenBank/DDBJ databases">
        <authorList>
            <person name="Dougan E. K."/>
            <person name="Rhodes N."/>
            <person name="Thang M."/>
            <person name="Chan C."/>
        </authorList>
    </citation>
    <scope>NUCLEOTIDE SEQUENCE</scope>
</reference>
<evidence type="ECO:0000313" key="2">
    <source>
        <dbReference type="EMBL" id="CAE8617569.1"/>
    </source>
</evidence>
<sequence length="124" mass="13591">MDDCQGATEAAVARLRQEKVELLAANRKLSEELVKLNSRLGFVEELVGPTECQRKTFQLQLVSAREAALRVAHSCGGGRGAIYTRCVGRLDERWLRSHGLSDQECSMLQRGCVSGENGVPCDIS</sequence>
<keyword evidence="1" id="KW-0175">Coiled coil</keyword>
<comment type="caution">
    <text evidence="3">The sequence shown here is derived from an EMBL/GenBank/DDBJ whole genome shotgun (WGS) entry which is preliminary data.</text>
</comment>
<evidence type="ECO:0000313" key="4">
    <source>
        <dbReference type="Proteomes" id="UP000626109"/>
    </source>
</evidence>
<evidence type="ECO:0000313" key="5">
    <source>
        <dbReference type="Proteomes" id="UP000654075"/>
    </source>
</evidence>
<dbReference type="Proteomes" id="UP000654075">
    <property type="component" value="Unassembled WGS sequence"/>
</dbReference>
<name>A0A813KC01_POLGL</name>
<proteinExistence type="predicted"/>
<dbReference type="EMBL" id="CAJNNV010026206">
    <property type="protein sequence ID" value="CAE8617569.1"/>
    <property type="molecule type" value="Genomic_DNA"/>
</dbReference>
<organism evidence="3 4">
    <name type="scientific">Polarella glacialis</name>
    <name type="common">Dinoflagellate</name>
    <dbReference type="NCBI Taxonomy" id="89957"/>
    <lineage>
        <taxon>Eukaryota</taxon>
        <taxon>Sar</taxon>
        <taxon>Alveolata</taxon>
        <taxon>Dinophyceae</taxon>
        <taxon>Suessiales</taxon>
        <taxon>Suessiaceae</taxon>
        <taxon>Polarella</taxon>
    </lineage>
</organism>
<dbReference type="AlphaFoldDB" id="A0A813KC01"/>
<protein>
    <submittedName>
        <fullName evidence="3">Uncharacterized protein</fullName>
    </submittedName>
</protein>
<feature type="non-terminal residue" evidence="3">
    <location>
        <position position="1"/>
    </location>
</feature>
<keyword evidence="5" id="KW-1185">Reference proteome</keyword>
<gene>
    <name evidence="2" type="ORF">PGLA1383_LOCUS35227</name>
    <name evidence="3" type="ORF">PGLA2088_LOCUS29669</name>
</gene>